<gene>
    <name evidence="2" type="ORF">JI739_10825</name>
</gene>
<dbReference type="Proteomes" id="UP000613011">
    <property type="component" value="Unassembled WGS sequence"/>
</dbReference>
<keyword evidence="3" id="KW-1185">Reference proteome</keyword>
<dbReference type="GO" id="GO:0006313">
    <property type="term" value="P:DNA transposition"/>
    <property type="evidence" value="ECO:0007669"/>
    <property type="project" value="InterPro"/>
</dbReference>
<evidence type="ECO:0000313" key="3">
    <source>
        <dbReference type="Proteomes" id="UP000613011"/>
    </source>
</evidence>
<dbReference type="InterPro" id="IPR047650">
    <property type="entry name" value="Transpos_IS110"/>
</dbReference>
<comment type="caution">
    <text evidence="2">The sequence shown here is derived from an EMBL/GenBank/DDBJ whole genome shotgun (WGS) entry which is preliminary data.</text>
</comment>
<dbReference type="Pfam" id="PF01548">
    <property type="entry name" value="DEDD_Tnp_IS110"/>
    <property type="match status" value="1"/>
</dbReference>
<dbReference type="GO" id="GO:0004803">
    <property type="term" value="F:transposase activity"/>
    <property type="evidence" value="ECO:0007669"/>
    <property type="project" value="InterPro"/>
</dbReference>
<organism evidence="2 3">
    <name type="scientific">Ramlibacter aurantiacus</name>
    <dbReference type="NCBI Taxonomy" id="2801330"/>
    <lineage>
        <taxon>Bacteria</taxon>
        <taxon>Pseudomonadati</taxon>
        <taxon>Pseudomonadota</taxon>
        <taxon>Betaproteobacteria</taxon>
        <taxon>Burkholderiales</taxon>
        <taxon>Comamonadaceae</taxon>
        <taxon>Ramlibacter</taxon>
    </lineage>
</organism>
<dbReference type="AlphaFoldDB" id="A0A936ZIH2"/>
<accession>A0A936ZIH2</accession>
<evidence type="ECO:0000259" key="1">
    <source>
        <dbReference type="Pfam" id="PF01548"/>
    </source>
</evidence>
<name>A0A936ZIH2_9BURK</name>
<protein>
    <submittedName>
        <fullName evidence="2">Transposase</fullName>
    </submittedName>
</protein>
<sequence length="214" mass="23750">MDVASAHLDISLHGSQQVHRIDNQAKAITKWLRSVPAGSFLGLESTGAYHRELARLAHAHGVAVFLLNPRDIKRYAQGLGQRGKTDRLDARVIARFVQREHDQLRTWRPLTQPQESLDALLRERTLVQKQRTALKQSLVHRPALAELMADLLQAMKATLDKLEHLIVKATRELPDGEAAMRSVTSIPGIGVLTGAPCYGCSPAPRTPRQMRSSP</sequence>
<dbReference type="PANTHER" id="PTHR33055:SF3">
    <property type="entry name" value="PUTATIVE TRANSPOSASE FOR IS117-RELATED"/>
    <property type="match status" value="1"/>
</dbReference>
<proteinExistence type="predicted"/>
<evidence type="ECO:0000313" key="2">
    <source>
        <dbReference type="EMBL" id="MBL0420838.1"/>
    </source>
</evidence>
<reference evidence="2" key="1">
    <citation type="submission" date="2021-01" db="EMBL/GenBank/DDBJ databases">
        <title>Ramlibacter sp. strain AW1 16S ribosomal RNA gene Genome sequencing and assembly.</title>
        <authorList>
            <person name="Kang M."/>
        </authorList>
    </citation>
    <scope>NUCLEOTIDE SEQUENCE</scope>
    <source>
        <strain evidence="2">AW1</strain>
    </source>
</reference>
<feature type="domain" description="Transposase IS110-like N-terminal" evidence="1">
    <location>
        <begin position="24"/>
        <end position="138"/>
    </location>
</feature>
<dbReference type="RefSeq" id="WP_201683910.1">
    <property type="nucleotide sequence ID" value="NZ_JAEQNA010000003.1"/>
</dbReference>
<dbReference type="PANTHER" id="PTHR33055">
    <property type="entry name" value="TRANSPOSASE FOR INSERTION SEQUENCE ELEMENT IS1111A"/>
    <property type="match status" value="1"/>
</dbReference>
<dbReference type="GO" id="GO:0003677">
    <property type="term" value="F:DNA binding"/>
    <property type="evidence" value="ECO:0007669"/>
    <property type="project" value="InterPro"/>
</dbReference>
<dbReference type="InterPro" id="IPR002525">
    <property type="entry name" value="Transp_IS110-like_N"/>
</dbReference>
<dbReference type="EMBL" id="JAEQNA010000003">
    <property type="protein sequence ID" value="MBL0420838.1"/>
    <property type="molecule type" value="Genomic_DNA"/>
</dbReference>